<dbReference type="GO" id="GO:0016757">
    <property type="term" value="F:glycosyltransferase activity"/>
    <property type="evidence" value="ECO:0007669"/>
    <property type="project" value="InterPro"/>
</dbReference>
<dbReference type="EMBL" id="FCOI02000013">
    <property type="protein sequence ID" value="SAK67417.1"/>
    <property type="molecule type" value="Genomic_DNA"/>
</dbReference>
<dbReference type="STRING" id="1777137.AWB76_03978"/>
<protein>
    <submittedName>
        <fullName evidence="1">TPR repeat-containing protein</fullName>
    </submittedName>
</protein>
<evidence type="ECO:0000313" key="1">
    <source>
        <dbReference type="EMBL" id="SAK67417.1"/>
    </source>
</evidence>
<dbReference type="OrthoDB" id="9814129at2"/>
<dbReference type="RefSeq" id="WP_063936364.1">
    <property type="nucleotide sequence ID" value="NZ_FCOI02000013.1"/>
</dbReference>
<proteinExistence type="predicted"/>
<keyword evidence="2" id="KW-1185">Reference proteome</keyword>
<dbReference type="SUPFAM" id="SSF53756">
    <property type="entry name" value="UDP-Glycosyltransferase/glycogen phosphorylase"/>
    <property type="match status" value="1"/>
</dbReference>
<dbReference type="AlphaFoldDB" id="A0A158BDH6"/>
<evidence type="ECO:0000313" key="2">
    <source>
        <dbReference type="Proteomes" id="UP000054624"/>
    </source>
</evidence>
<dbReference type="Proteomes" id="UP000054624">
    <property type="component" value="Unassembled WGS sequence"/>
</dbReference>
<reference evidence="2" key="1">
    <citation type="submission" date="2016-01" db="EMBL/GenBank/DDBJ databases">
        <authorList>
            <person name="Peeters Charlotte."/>
        </authorList>
    </citation>
    <scope>NUCLEOTIDE SEQUENCE [LARGE SCALE GENOMIC DNA]</scope>
</reference>
<dbReference type="Gene3D" id="3.40.50.2000">
    <property type="entry name" value="Glycogen Phosphorylase B"/>
    <property type="match status" value="1"/>
</dbReference>
<dbReference type="InterPro" id="IPR002201">
    <property type="entry name" value="Glyco_trans_9"/>
</dbReference>
<gene>
    <name evidence="1" type="ORF">AWB76_03978</name>
</gene>
<sequence length="422" mass="46837">MADINDLRDMAPLDLIRTLRVAGRAAEARALAAQLADSPAPGCWRVQLGIDLSYLGMHAQAEGFLKLGLRDEPLTLADRYAVMEELCIVQFVLGKFHEANENYRAIRSSAYADAFRDLILGGQAGWQGIVPEKLLGMDESVAGLRIFIPGEGGFGDFVQFSRYIDALLRDGAKCVVIERYPGWDEIVRQSERVSLSMAVIEERTAELERCDRVTFGFSLYARYQRSPYFPAEDPSARIAIDPAKRLSDEASALLDAEPKRLKIGLIWSSASGVRHEPYRSIPLQQLESLLADQACRFYSLRVGELSEDERAVMNRHGVIDIAPHLSTFGDTARVLETLDLLITIDTGTAHLAGALNRPVWVLLSQACDCRWLDCQRFTPWYPSMRLYRQTELGDWTHPLAEMAAALAAFSASSTPAPSAESP</sequence>
<dbReference type="Pfam" id="PF01075">
    <property type="entry name" value="Glyco_transf_9"/>
    <property type="match status" value="1"/>
</dbReference>
<organism evidence="1 2">
    <name type="scientific">Caballeronia temeraria</name>
    <dbReference type="NCBI Taxonomy" id="1777137"/>
    <lineage>
        <taxon>Bacteria</taxon>
        <taxon>Pseudomonadati</taxon>
        <taxon>Pseudomonadota</taxon>
        <taxon>Betaproteobacteria</taxon>
        <taxon>Burkholderiales</taxon>
        <taxon>Burkholderiaceae</taxon>
        <taxon>Caballeronia</taxon>
    </lineage>
</organism>
<accession>A0A158BDH6</accession>
<name>A0A158BDH6_9BURK</name>